<dbReference type="RefSeq" id="WP_188435022.1">
    <property type="nucleotide sequence ID" value="NZ_BMFL01000013.1"/>
</dbReference>
<dbReference type="EMBL" id="BMFL01000013">
    <property type="protein sequence ID" value="GGF03537.1"/>
    <property type="molecule type" value="Genomic_DNA"/>
</dbReference>
<feature type="domain" description="DUF6443" evidence="2">
    <location>
        <begin position="85"/>
        <end position="206"/>
    </location>
</feature>
<keyword evidence="1" id="KW-0732">Signal</keyword>
<comment type="caution">
    <text evidence="3">The sequence shown here is derived from an EMBL/GenBank/DDBJ whole genome shotgun (WGS) entry which is preliminary data.</text>
</comment>
<sequence length="1192" mass="136684">MKKFSTLVFIHFFMCIFAQQVVNTTTSNNIRITDKVSISMQPGFHVKAGNNTKFRAFIDTRGNGIPDYLEAHLPSHEENYIKTSECLDSACKKKKETVIYFDGLGREKQGLQVAASTTGKNIVTPFEYDEFGRQAKEFLPFPTQSTSNKISKETDGTSFYTNLTGDTTPYSEKTFENSPLNRVVSQAAPGESWKKSSGHEIGFSYESNSASDVLLYNVALSDTYIPSLVHNGTNYPAGTLYKTITTDENGQPIQEFKDKEGRVILKRIEITHKQNAPLNSSGRHDTYYVYDVYGNLTYVLPPKLIEVGINATSLAELGYQYQYDEKNRLVEKQLPGKGREYMVYDKQDRLVAAQDALQRERGGFYTFMQYDKFGRLAVQGQHPEPDVSRETLQNYVNGLGSNNVKRVTSSYHHSGIDIFYTRAYGGDQYVSVVTTVNYYDNYDNLDIETPTITNQKVIGKNDLKTKGLAVSTFSNVLGSANWNKSFTFYDKDYIRPIYYHMENHLKGYSKTVFNYNFRGKVTSKLTKQKGTPLSEEIIINEVFDYYDNELLKLHTHQVNSEPIEYLVQNTYNEINQLISKKVGNDNASTPLQNVDYKYNIRGWMTDINDIDFKGGNTHKDLFSFRINYTNNYFNGNISSISWKTYNDTDEYKTYIYNYDGLNRLLNADFGTVDNITKHENFVSTYNEHIKGYDKNGNILGIERNGNTLNSNIYSIDNLIYDYNSNSNKLLNVTDDKTEDGFNDKNKYRGVNLNDSHNDYAYDVNGNLIKDLNKGITKISYNELNLPTEIFWNTSNKINYIYDSNGIKLKKIVTNETKIVTTDYINGFQYKNNVLQFFPTSEGYVNVSDGVKFNYVYNYKDHLGNVRLSYQKESSGSLKILEENNYYPYGLKHEGYNEGKTGNQNYNYKYNGKEWQGKDDLYINLYDYGARNYDPAIGRWINVDPLAEKMRRHSTYAYAFNNPILFIDPDGMRPEITIYNTGEGIGISFEDGMVTFSAGLTIEKGGPNKEVKFRQKFVPTNLSHTRGIDTIVFEIIVRNSDGYTISHYVETVILNESGQKDLEETKSMIYENGKEISREERPEVFHLKEYIEKISNIKNEHGSIVQIFAMANKNYQNSEKGQREIMFFNTAKTIVSGALGALEFVGPALSYAFDKLVNYENFIYDNSTGFIINDPTEEMKIEYNKIIDPNEHL</sequence>
<dbReference type="NCBIfam" id="TIGR03696">
    <property type="entry name" value="Rhs_assc_core"/>
    <property type="match status" value="1"/>
</dbReference>
<name>A0ABQ1TU33_9FLAO</name>
<evidence type="ECO:0000256" key="1">
    <source>
        <dbReference type="SAM" id="SignalP"/>
    </source>
</evidence>
<dbReference type="Pfam" id="PF20041">
    <property type="entry name" value="DUF6443"/>
    <property type="match status" value="1"/>
</dbReference>
<keyword evidence="4" id="KW-1185">Reference proteome</keyword>
<dbReference type="InterPro" id="IPR045619">
    <property type="entry name" value="DUF6443"/>
</dbReference>
<evidence type="ECO:0000313" key="3">
    <source>
        <dbReference type="EMBL" id="GGF03537.1"/>
    </source>
</evidence>
<proteinExistence type="predicted"/>
<dbReference type="InterPro" id="IPR050708">
    <property type="entry name" value="T6SS_VgrG/RHS"/>
</dbReference>
<feature type="chain" id="PRO_5045787037" description="DUF6443 domain-containing protein" evidence="1">
    <location>
        <begin position="19"/>
        <end position="1192"/>
    </location>
</feature>
<evidence type="ECO:0000259" key="2">
    <source>
        <dbReference type="Pfam" id="PF20041"/>
    </source>
</evidence>
<dbReference type="PANTHER" id="PTHR32305">
    <property type="match status" value="1"/>
</dbReference>
<reference evidence="4" key="1">
    <citation type="journal article" date="2019" name="Int. J. Syst. Evol. Microbiol.">
        <title>The Global Catalogue of Microorganisms (GCM) 10K type strain sequencing project: providing services to taxonomists for standard genome sequencing and annotation.</title>
        <authorList>
            <consortium name="The Broad Institute Genomics Platform"/>
            <consortium name="The Broad Institute Genome Sequencing Center for Infectious Disease"/>
            <person name="Wu L."/>
            <person name="Ma J."/>
        </authorList>
    </citation>
    <scope>NUCLEOTIDE SEQUENCE [LARGE SCALE GENOMIC DNA]</scope>
    <source>
        <strain evidence="4">CGMCC 1.12707</strain>
    </source>
</reference>
<accession>A0ABQ1TU33</accession>
<evidence type="ECO:0000313" key="4">
    <source>
        <dbReference type="Proteomes" id="UP000650994"/>
    </source>
</evidence>
<dbReference type="Gene3D" id="2.180.10.10">
    <property type="entry name" value="RHS repeat-associated core"/>
    <property type="match status" value="1"/>
</dbReference>
<dbReference type="Proteomes" id="UP000650994">
    <property type="component" value="Unassembled WGS sequence"/>
</dbReference>
<protein>
    <recommendedName>
        <fullName evidence="2">DUF6443 domain-containing protein</fullName>
    </recommendedName>
</protein>
<organism evidence="3 4">
    <name type="scientific">Chishuiella changwenlii</name>
    <dbReference type="NCBI Taxonomy" id="1434701"/>
    <lineage>
        <taxon>Bacteria</taxon>
        <taxon>Pseudomonadati</taxon>
        <taxon>Bacteroidota</taxon>
        <taxon>Flavobacteriia</taxon>
        <taxon>Flavobacteriales</taxon>
        <taxon>Weeksellaceae</taxon>
        <taxon>Chishuiella</taxon>
    </lineage>
</organism>
<dbReference type="PANTHER" id="PTHR32305:SF15">
    <property type="entry name" value="PROTEIN RHSA-RELATED"/>
    <property type="match status" value="1"/>
</dbReference>
<dbReference type="InterPro" id="IPR022385">
    <property type="entry name" value="Rhs_assc_core"/>
</dbReference>
<feature type="signal peptide" evidence="1">
    <location>
        <begin position="1"/>
        <end position="18"/>
    </location>
</feature>
<gene>
    <name evidence="3" type="ORF">GCM10010984_21170</name>
</gene>